<sequence length="184" mass="20582">MKDSTLRARLCMRIHKADLDEWAAEARSAGGTQLVDEFYALVYAEEKRVADNAAWVLTHLGGVATAFLRQHRHELMQEAMTTASPTKCRLLLTLLRPQTFGEEEICTGFLDFCLALIPDTSRPASIRSLAIYLAYSQCKAWPELLQELAATLSLLDGETLLPGMRCARRKVEQAIGRICKTQEP</sequence>
<dbReference type="OrthoDB" id="979487at2"/>
<dbReference type="Proteomes" id="UP000007820">
    <property type="component" value="Unassembled WGS sequence"/>
</dbReference>
<evidence type="ECO:0000313" key="1">
    <source>
        <dbReference type="EMBL" id="EGQ13760.1"/>
    </source>
</evidence>
<gene>
    <name evidence="1" type="ORF">HMPREF9136_1786</name>
</gene>
<name>F9D4K8_PREDD</name>
<evidence type="ECO:0000313" key="2">
    <source>
        <dbReference type="Proteomes" id="UP000007820"/>
    </source>
</evidence>
<dbReference type="RefSeq" id="WP_005846308.1">
    <property type="nucleotide sequence ID" value="NC_019968.1"/>
</dbReference>
<dbReference type="STRING" id="908937.Prede_1609"/>
<accession>F9D4K8</accession>
<proteinExistence type="predicted"/>
<dbReference type="AlphaFoldDB" id="F9D4K8"/>
<organism evidence="1 2">
    <name type="scientific">Prevotella dentalis (strain ATCC 49559 / DSM 3688 / JCM 13448 / NCTC 12043 / ES 2772)</name>
    <name type="common">Mitsuokella dentalis</name>
    <dbReference type="NCBI Taxonomy" id="908937"/>
    <lineage>
        <taxon>Bacteria</taxon>
        <taxon>Pseudomonadati</taxon>
        <taxon>Bacteroidota</taxon>
        <taxon>Bacteroidia</taxon>
        <taxon>Bacteroidales</taxon>
        <taxon>Prevotellaceae</taxon>
        <taxon>Prevotella</taxon>
    </lineage>
</organism>
<dbReference type="EMBL" id="AFPW01000026">
    <property type="protein sequence ID" value="EGQ13760.1"/>
    <property type="molecule type" value="Genomic_DNA"/>
</dbReference>
<reference evidence="1 2" key="1">
    <citation type="submission" date="2011-04" db="EMBL/GenBank/DDBJ databases">
        <authorList>
            <person name="Muzny D."/>
            <person name="Qin X."/>
            <person name="Deng J."/>
            <person name="Jiang H."/>
            <person name="Liu Y."/>
            <person name="Qu J."/>
            <person name="Song X.-Z."/>
            <person name="Zhang L."/>
            <person name="Thornton R."/>
            <person name="Coyle M."/>
            <person name="Francisco L."/>
            <person name="Jackson L."/>
            <person name="Javaid M."/>
            <person name="Korchina V."/>
            <person name="Kovar C."/>
            <person name="Mata R."/>
            <person name="Mathew T."/>
            <person name="Ngo R."/>
            <person name="Nguyen L."/>
            <person name="Nguyen N."/>
            <person name="Okwuonu G."/>
            <person name="Ongeri F."/>
            <person name="Pham C."/>
            <person name="Simmons D."/>
            <person name="Wilczek-Boney K."/>
            <person name="Hale W."/>
            <person name="Jakkamsetti A."/>
            <person name="Pham P."/>
            <person name="Ruth R."/>
            <person name="San Lucas F."/>
            <person name="Warren J."/>
            <person name="Zhang J."/>
            <person name="Zhao Z."/>
            <person name="Zhou C."/>
            <person name="Zhu D."/>
            <person name="Lee S."/>
            <person name="Bess C."/>
            <person name="Blankenburg K."/>
            <person name="Forbes L."/>
            <person name="Fu Q."/>
            <person name="Gubbala S."/>
            <person name="Hirani K."/>
            <person name="Jayaseelan J.C."/>
            <person name="Lara F."/>
            <person name="Munidasa M."/>
            <person name="Palculict T."/>
            <person name="Patil S."/>
            <person name="Pu L.-L."/>
            <person name="Saada N."/>
            <person name="Tang L."/>
            <person name="Weissenberger G."/>
            <person name="Zhu Y."/>
            <person name="Hemphill L."/>
            <person name="Shang Y."/>
            <person name="Youmans B."/>
            <person name="Ayvaz T."/>
            <person name="Ross M."/>
            <person name="Santibanez J."/>
            <person name="Aqrawi P."/>
            <person name="Gross S."/>
            <person name="Joshi V."/>
            <person name="Fowler G."/>
            <person name="Nazareth L."/>
            <person name="Reid J."/>
            <person name="Worley K."/>
            <person name="Petrosino J."/>
            <person name="Highlander S."/>
            <person name="Gibbs R."/>
        </authorList>
    </citation>
    <scope>NUCLEOTIDE SEQUENCE [LARGE SCALE GENOMIC DNA]</scope>
    <source>
        <strain evidence="1 2">DSM 3688</strain>
    </source>
</reference>
<comment type="caution">
    <text evidence="1">The sequence shown here is derived from an EMBL/GenBank/DDBJ whole genome shotgun (WGS) entry which is preliminary data.</text>
</comment>
<protein>
    <submittedName>
        <fullName evidence="1">Uncharacterized protein</fullName>
    </submittedName>
</protein>